<dbReference type="SMART" id="SM00267">
    <property type="entry name" value="GGDEF"/>
    <property type="match status" value="1"/>
</dbReference>
<dbReference type="NCBIfam" id="NF007423">
    <property type="entry name" value="PRK09966.1"/>
    <property type="match status" value="1"/>
</dbReference>
<keyword evidence="9" id="KW-1185">Reference proteome</keyword>
<evidence type="ECO:0000256" key="3">
    <source>
        <dbReference type="ARBA" id="ARBA00012528"/>
    </source>
</evidence>
<feature type="domain" description="GGDEF" evidence="7">
    <location>
        <begin position="249"/>
        <end position="377"/>
    </location>
</feature>
<dbReference type="InterPro" id="IPR043128">
    <property type="entry name" value="Rev_trsase/Diguanyl_cyclase"/>
</dbReference>
<proteinExistence type="predicted"/>
<dbReference type="AlphaFoldDB" id="I2B6C2"/>
<dbReference type="HOGENOM" id="CLU_039310_2_0_6"/>
<dbReference type="GO" id="GO:0043709">
    <property type="term" value="P:cell adhesion involved in single-species biofilm formation"/>
    <property type="evidence" value="ECO:0007669"/>
    <property type="project" value="TreeGrafter"/>
</dbReference>
<dbReference type="STRING" id="630626.EBL_c09610"/>
<dbReference type="InterPro" id="IPR033417">
    <property type="entry name" value="CHASE8"/>
</dbReference>
<dbReference type="GO" id="GO:0052621">
    <property type="term" value="F:diguanylate cyclase activity"/>
    <property type="evidence" value="ECO:0007669"/>
    <property type="project" value="UniProtKB-EC"/>
</dbReference>
<dbReference type="CDD" id="cd01949">
    <property type="entry name" value="GGDEF"/>
    <property type="match status" value="1"/>
</dbReference>
<gene>
    <name evidence="8" type="primary">yfiN</name>
    <name evidence="8" type="ordered locus">EBL_c09610</name>
</gene>
<keyword evidence="6" id="KW-1133">Transmembrane helix</keyword>
<dbReference type="InterPro" id="IPR050469">
    <property type="entry name" value="Diguanylate_Cyclase"/>
</dbReference>
<organism evidence="8 9">
    <name type="scientific">Shimwellia blattae (strain ATCC 29907 / DSM 4481 / JCM 1650 / NBRC 105725 / CDC 9005-74)</name>
    <name type="common">Escherichia blattae</name>
    <dbReference type="NCBI Taxonomy" id="630626"/>
    <lineage>
        <taxon>Bacteria</taxon>
        <taxon>Pseudomonadati</taxon>
        <taxon>Pseudomonadota</taxon>
        <taxon>Gammaproteobacteria</taxon>
        <taxon>Enterobacterales</taxon>
        <taxon>Enterobacteriaceae</taxon>
        <taxon>Shimwellia</taxon>
    </lineage>
</organism>
<comment type="pathway">
    <text evidence="2">Purine metabolism; 3',5'-cyclic di-GMP biosynthesis.</text>
</comment>
<dbReference type="Pfam" id="PF17152">
    <property type="entry name" value="CHASE8"/>
    <property type="match status" value="1"/>
</dbReference>
<reference evidence="8 9" key="1">
    <citation type="journal article" date="2012" name="J. Bacteriol.">
        <title>Complete genome sequence of the B12-producing Shimwellia blattae strain DSM 4481, isolated from a cockroach.</title>
        <authorList>
            <person name="Brzuszkiewicz E."/>
            <person name="Waschkowitz T."/>
            <person name="Wiezer A."/>
            <person name="Daniel R."/>
        </authorList>
    </citation>
    <scope>NUCLEOTIDE SEQUENCE [LARGE SCALE GENOMIC DNA]</scope>
    <source>
        <strain evidence="9">ATCC 29907 / DSM 4481 / JCM 1650 / NBRC 105725 / CDC 9005-74</strain>
    </source>
</reference>
<dbReference type="KEGG" id="ebt:EBL_c09610"/>
<evidence type="ECO:0000256" key="4">
    <source>
        <dbReference type="ARBA" id="ARBA00023134"/>
    </source>
</evidence>
<comment type="cofactor">
    <cofactor evidence="1">
        <name>Mg(2+)</name>
        <dbReference type="ChEBI" id="CHEBI:18420"/>
    </cofactor>
</comment>
<dbReference type="InterPro" id="IPR000160">
    <property type="entry name" value="GGDEF_dom"/>
</dbReference>
<accession>I2B6C2</accession>
<dbReference type="FunFam" id="3.30.70.270:FF:000017">
    <property type="entry name" value="Predicted diguanylate cyclase"/>
    <property type="match status" value="1"/>
</dbReference>
<feature type="transmembrane region" description="Helical" evidence="6">
    <location>
        <begin position="122"/>
        <end position="148"/>
    </location>
</feature>
<evidence type="ECO:0000256" key="2">
    <source>
        <dbReference type="ARBA" id="ARBA00004665"/>
    </source>
</evidence>
<dbReference type="Gene3D" id="3.30.70.270">
    <property type="match status" value="1"/>
</dbReference>
<evidence type="ECO:0000313" key="9">
    <source>
        <dbReference type="Proteomes" id="UP000001955"/>
    </source>
</evidence>
<dbReference type="GO" id="GO:1902201">
    <property type="term" value="P:negative regulation of bacterial-type flagellum-dependent cell motility"/>
    <property type="evidence" value="ECO:0007669"/>
    <property type="project" value="TreeGrafter"/>
</dbReference>
<dbReference type="PANTHER" id="PTHR45138:SF6">
    <property type="entry name" value="DIGUANYLATE CYCLASE DGCN"/>
    <property type="match status" value="1"/>
</dbReference>
<dbReference type="PROSITE" id="PS50887">
    <property type="entry name" value="GGDEF"/>
    <property type="match status" value="1"/>
</dbReference>
<keyword evidence="6" id="KW-0812">Transmembrane</keyword>
<comment type="catalytic activity">
    <reaction evidence="5">
        <text>2 GTP = 3',3'-c-di-GMP + 2 diphosphate</text>
        <dbReference type="Rhea" id="RHEA:24898"/>
        <dbReference type="ChEBI" id="CHEBI:33019"/>
        <dbReference type="ChEBI" id="CHEBI:37565"/>
        <dbReference type="ChEBI" id="CHEBI:58805"/>
        <dbReference type="EC" id="2.7.7.65"/>
    </reaction>
</comment>
<keyword evidence="4" id="KW-0547">Nucleotide-binding</keyword>
<sequence length="377" mass="43256">MTILWLLLSVASMVTLKQYAQSNLRLSGASISQSLEAPLVFHDIQAAHDTLTTLGHRGQFYRAVLFDPGNHELTRWERKNTHDENIVERMVNSWLYPAPVPLPVQHNGVNLGSLYLTGSNSVIIHFIWLSLGVLTLCLVLASFIAVAITNRLNQGLVNTLKNMTGVVHDVRTNRNFDRRVEPDGIAEFHRFGQDLNSLLSDMESWQKQLRQRNASLRKSAMRDALTGLKNRASFNNMLTRLLNNPQQRVKTAMLFMDTDNFKQINDTWGHAAGDRVLTELATRLRSFDFTPHSVYRLGGDEFAMILPDIRREEDVQQVIQELRKHIHHPMPFKDGHYITMTLSIGFAMADLHTTPKSLMELADQRMYREKKHRHHTF</sequence>
<dbReference type="SUPFAM" id="SSF55073">
    <property type="entry name" value="Nucleotide cyclase"/>
    <property type="match status" value="1"/>
</dbReference>
<evidence type="ECO:0000256" key="5">
    <source>
        <dbReference type="ARBA" id="ARBA00034247"/>
    </source>
</evidence>
<keyword evidence="6" id="KW-0472">Membrane</keyword>
<dbReference type="InterPro" id="IPR029787">
    <property type="entry name" value="Nucleotide_cyclase"/>
</dbReference>
<dbReference type="Proteomes" id="UP000001955">
    <property type="component" value="Chromosome"/>
</dbReference>
<protein>
    <recommendedName>
        <fullName evidence="3">diguanylate cyclase</fullName>
        <ecNumber evidence="3">2.7.7.65</ecNumber>
    </recommendedName>
</protein>
<dbReference type="Pfam" id="PF00990">
    <property type="entry name" value="GGDEF"/>
    <property type="match status" value="1"/>
</dbReference>
<dbReference type="PANTHER" id="PTHR45138">
    <property type="entry name" value="REGULATORY COMPONENTS OF SENSORY TRANSDUCTION SYSTEM"/>
    <property type="match status" value="1"/>
</dbReference>
<evidence type="ECO:0000256" key="6">
    <source>
        <dbReference type="SAM" id="Phobius"/>
    </source>
</evidence>
<dbReference type="EMBL" id="CP001560">
    <property type="protein sequence ID" value="AFJ46076.1"/>
    <property type="molecule type" value="Genomic_DNA"/>
</dbReference>
<evidence type="ECO:0000259" key="7">
    <source>
        <dbReference type="PROSITE" id="PS50887"/>
    </source>
</evidence>
<keyword evidence="4" id="KW-0342">GTP-binding</keyword>
<dbReference type="eggNOG" id="COG2199">
    <property type="taxonomic scope" value="Bacteria"/>
</dbReference>
<dbReference type="GO" id="GO:0005525">
    <property type="term" value="F:GTP binding"/>
    <property type="evidence" value="ECO:0007669"/>
    <property type="project" value="UniProtKB-KW"/>
</dbReference>
<dbReference type="GO" id="GO:0005886">
    <property type="term" value="C:plasma membrane"/>
    <property type="evidence" value="ECO:0007669"/>
    <property type="project" value="TreeGrafter"/>
</dbReference>
<evidence type="ECO:0000313" key="8">
    <source>
        <dbReference type="EMBL" id="AFJ46076.1"/>
    </source>
</evidence>
<name>I2B6C2_SHIBC</name>
<dbReference type="NCBIfam" id="TIGR00254">
    <property type="entry name" value="GGDEF"/>
    <property type="match status" value="1"/>
</dbReference>
<evidence type="ECO:0000256" key="1">
    <source>
        <dbReference type="ARBA" id="ARBA00001946"/>
    </source>
</evidence>
<dbReference type="EC" id="2.7.7.65" evidence="3"/>